<evidence type="ECO:0000256" key="6">
    <source>
        <dbReference type="ARBA" id="ARBA00023180"/>
    </source>
</evidence>
<keyword evidence="4" id="KW-0336">GPI-anchor</keyword>
<keyword evidence="5" id="KW-0472">Membrane</keyword>
<dbReference type="GO" id="GO:0098552">
    <property type="term" value="C:side of membrane"/>
    <property type="evidence" value="ECO:0007669"/>
    <property type="project" value="UniProtKB-KW"/>
</dbReference>
<dbReference type="InterPro" id="IPR027446">
    <property type="entry name" value="VSG_C_dom_sf"/>
</dbReference>
<evidence type="ECO:0000256" key="2">
    <source>
        <dbReference type="ARBA" id="ARBA00004609"/>
    </source>
</evidence>
<keyword evidence="8" id="KW-0732">Signal</keyword>
<sequence length="487" mass="52724">MTTRQTHLSMILLVAAAIAEATPQTDETNKVKSICHELQYLNLLKGKLNNKLSTSSPAISELATLSKMWTLHAAQSNKHDRRCLLLALAGKAEEDLQKLKRNQQSANIPITEALELITKHIGYVEATKQAATLKVGHNDTSTTSPSGDVSVVLNFKVVAGGDTGCELDGTGKATSDPFNDIDIDKITQLKLTDATKLDAMMKITKLTGSSLSSGCPNGGSVTNIASRLASCQVGAAASWAWTPAPSDTAAAQTETNVFKAAERTTSCEDTHSKVTEGSPTREKLAQKLCFALKAAAPEATGMQNFNGSTLAADKTIRRIVRNCNPDFHELDDINDDQKAKKLVEYITTAYGDEVNDFVRNFITKLEEDNVAFRRDGEPENKRINDLISAANMASTLSHLEGLRIKKELEEEKKVAPTKTMNSKKEEDCKAETDETKCNEKDGCEYKDWECKAKVTTTAGGTDGKTNTTGSNSFVISKGPLLLAVLFL</sequence>
<proteinExistence type="predicted"/>
<feature type="signal peptide" evidence="8">
    <location>
        <begin position="1"/>
        <end position="21"/>
    </location>
</feature>
<dbReference type="GO" id="GO:0005886">
    <property type="term" value="C:plasma membrane"/>
    <property type="evidence" value="ECO:0007669"/>
    <property type="project" value="UniProtKB-SubCell"/>
</dbReference>
<comment type="subcellular location">
    <subcellularLocation>
        <location evidence="2">Cell membrane</location>
        <topology evidence="2">Lipid-anchor</topology>
        <topology evidence="2">GPI-anchor</topology>
    </subcellularLocation>
</comment>
<evidence type="ECO:0000256" key="1">
    <source>
        <dbReference type="ARBA" id="ARBA00002523"/>
    </source>
</evidence>
<dbReference type="VEuPathDB" id="TriTrypDB:Tb08.27P2.460"/>
<keyword evidence="3" id="KW-1003">Cell membrane</keyword>
<evidence type="ECO:0000313" key="9">
    <source>
        <dbReference type="EMBL" id="AGH61126.1"/>
    </source>
</evidence>
<evidence type="ECO:0000256" key="7">
    <source>
        <dbReference type="ARBA" id="ARBA00023288"/>
    </source>
</evidence>
<evidence type="ECO:0000256" key="3">
    <source>
        <dbReference type="ARBA" id="ARBA00022475"/>
    </source>
</evidence>
<keyword evidence="7" id="KW-0449">Lipoprotein</keyword>
<evidence type="ECO:0000256" key="4">
    <source>
        <dbReference type="ARBA" id="ARBA00022622"/>
    </source>
</evidence>
<dbReference type="VEuPathDB" id="TriTrypDB:Tb427_000313000"/>
<evidence type="ECO:0000256" key="8">
    <source>
        <dbReference type="SAM" id="SignalP"/>
    </source>
</evidence>
<dbReference type="SUPFAM" id="SSF118251">
    <property type="entry name" value="Variant surface glycoprotein MITAT 1.2, VSG 221, C-terminal domain"/>
    <property type="match status" value="1"/>
</dbReference>
<reference evidence="9" key="2">
    <citation type="journal article" date="2014" name="Mol. Biochem. Parasitol.">
        <title>Capturing the variant surface glycoprotein repertoire (the VSGnome) of Trypanosoma brucei Lister 427.</title>
        <authorList>
            <person name="Cross G.A."/>
            <person name="Kim H.S."/>
            <person name="Wickstead B."/>
        </authorList>
    </citation>
    <scope>NUCLEOTIDE SEQUENCE</scope>
    <source>
        <strain evidence="9">Lister 427</strain>
    </source>
</reference>
<comment type="function">
    <text evidence="1">VSG forms a coat on the surface of the parasite. The trypanosome evades the immune response of the host by expressing a series of antigenically distinct VSGs from an estimated 1000 VSG genes.</text>
</comment>
<accession>M4T0B9</accession>
<dbReference type="SUPFAM" id="SSF58087">
    <property type="entry name" value="Variant surface glycoprotein (N-terminal domain)"/>
    <property type="match status" value="1"/>
</dbReference>
<feature type="chain" id="PRO_5004057887" evidence="8">
    <location>
        <begin position="22"/>
        <end position="487"/>
    </location>
</feature>
<evidence type="ECO:0000256" key="5">
    <source>
        <dbReference type="ARBA" id="ARBA00023136"/>
    </source>
</evidence>
<dbReference type="AlphaFoldDB" id="M4T0B9"/>
<reference evidence="9" key="1">
    <citation type="submission" date="2013-02" db="EMBL/GenBank/DDBJ databases">
        <authorList>
            <person name="Cross G.A.M."/>
            <person name="Kim H.-S."/>
            <person name="Wickstead B."/>
        </authorList>
    </citation>
    <scope>NUCLEOTIDE SEQUENCE</scope>
    <source>
        <strain evidence="9">Lister 427</strain>
    </source>
</reference>
<dbReference type="EMBL" id="KC613695">
    <property type="protein sequence ID" value="AGH61126.1"/>
    <property type="molecule type" value="Genomic_DNA"/>
</dbReference>
<protein>
    <submittedName>
        <fullName evidence="9">Variant surface glycoprotein 568</fullName>
    </submittedName>
</protein>
<dbReference type="VEuPathDB" id="TriTrypDB:Tb1125.Tb10.v4.0257"/>
<name>M4T0B9_9TRYP</name>
<organism evidence="9">
    <name type="scientific">Trypanosoma brucei</name>
    <dbReference type="NCBI Taxonomy" id="5691"/>
    <lineage>
        <taxon>Eukaryota</taxon>
        <taxon>Discoba</taxon>
        <taxon>Euglenozoa</taxon>
        <taxon>Kinetoplastea</taxon>
        <taxon>Metakinetoplastina</taxon>
        <taxon>Trypanosomatida</taxon>
        <taxon>Trypanosomatidae</taxon>
        <taxon>Trypanosoma</taxon>
    </lineage>
</organism>
<keyword evidence="6" id="KW-0325">Glycoprotein</keyword>